<keyword evidence="6" id="KW-0057">Aromatic amino acid biosynthesis</keyword>
<evidence type="ECO:0000256" key="7">
    <source>
        <dbReference type="ARBA" id="ARBA00023239"/>
    </source>
</evidence>
<dbReference type="EC" id="4.2.1.20" evidence="3"/>
<comment type="caution">
    <text evidence="9">The sequence shown here is derived from an EMBL/GenBank/DDBJ whole genome shotgun (WGS) entry which is preliminary data.</text>
</comment>
<dbReference type="GO" id="GO:0005829">
    <property type="term" value="C:cytosol"/>
    <property type="evidence" value="ECO:0007669"/>
    <property type="project" value="TreeGrafter"/>
</dbReference>
<dbReference type="InterPro" id="IPR002028">
    <property type="entry name" value="Trp_synthase_suA"/>
</dbReference>
<accession>T1B393</accession>
<dbReference type="UniPathway" id="UPA00035">
    <property type="reaction ID" value="UER00044"/>
</dbReference>
<proteinExistence type="predicted"/>
<keyword evidence="4" id="KW-0028">Amino-acid biosynthesis</keyword>
<dbReference type="InterPro" id="IPR011060">
    <property type="entry name" value="RibuloseP-bd_barrel"/>
</dbReference>
<gene>
    <name evidence="9" type="ORF">B1A_08904</name>
</gene>
<evidence type="ECO:0000256" key="4">
    <source>
        <dbReference type="ARBA" id="ARBA00022605"/>
    </source>
</evidence>
<dbReference type="Pfam" id="PF00290">
    <property type="entry name" value="Trp_syntA"/>
    <property type="match status" value="1"/>
</dbReference>
<evidence type="ECO:0000256" key="1">
    <source>
        <dbReference type="ARBA" id="ARBA00004733"/>
    </source>
</evidence>
<comment type="pathway">
    <text evidence="1">Amino-acid biosynthesis; L-tryptophan biosynthesis; L-tryptophan from chorismate: step 5/5.</text>
</comment>
<dbReference type="AlphaFoldDB" id="T1B393"/>
<dbReference type="GO" id="GO:0004834">
    <property type="term" value="F:tryptophan synthase activity"/>
    <property type="evidence" value="ECO:0007669"/>
    <property type="project" value="UniProtKB-EC"/>
</dbReference>
<reference evidence="9" key="1">
    <citation type="submission" date="2013-08" db="EMBL/GenBank/DDBJ databases">
        <authorList>
            <person name="Mendez C."/>
            <person name="Richter M."/>
            <person name="Ferrer M."/>
            <person name="Sanchez J."/>
        </authorList>
    </citation>
    <scope>NUCLEOTIDE SEQUENCE</scope>
</reference>
<reference evidence="9" key="2">
    <citation type="journal article" date="2014" name="ISME J.">
        <title>Microbial stratification in low pH oxic and suboxic macroscopic growths along an acid mine drainage.</title>
        <authorList>
            <person name="Mendez-Garcia C."/>
            <person name="Mesa V."/>
            <person name="Sprenger R.R."/>
            <person name="Richter M."/>
            <person name="Diez M.S."/>
            <person name="Solano J."/>
            <person name="Bargiela R."/>
            <person name="Golyshina O.V."/>
            <person name="Manteca A."/>
            <person name="Ramos J.L."/>
            <person name="Gallego J.R."/>
            <person name="Llorente I."/>
            <person name="Martins Dos Santos V.A."/>
            <person name="Jensen O.N."/>
            <person name="Pelaez A.I."/>
            <person name="Sanchez J."/>
            <person name="Ferrer M."/>
        </authorList>
    </citation>
    <scope>NUCLEOTIDE SEQUENCE</scope>
</reference>
<evidence type="ECO:0000256" key="8">
    <source>
        <dbReference type="ARBA" id="ARBA00049047"/>
    </source>
</evidence>
<evidence type="ECO:0000256" key="6">
    <source>
        <dbReference type="ARBA" id="ARBA00023141"/>
    </source>
</evidence>
<name>T1B393_9ZZZZ</name>
<evidence type="ECO:0000256" key="2">
    <source>
        <dbReference type="ARBA" id="ARBA00011270"/>
    </source>
</evidence>
<dbReference type="PANTHER" id="PTHR43406">
    <property type="entry name" value="TRYPTOPHAN SYNTHASE, ALPHA CHAIN"/>
    <property type="match status" value="1"/>
</dbReference>
<dbReference type="InterPro" id="IPR013785">
    <property type="entry name" value="Aldolase_TIM"/>
</dbReference>
<dbReference type="PROSITE" id="PS00167">
    <property type="entry name" value="TRP_SYNTHASE_ALPHA"/>
    <property type="match status" value="1"/>
</dbReference>
<evidence type="ECO:0000256" key="5">
    <source>
        <dbReference type="ARBA" id="ARBA00022822"/>
    </source>
</evidence>
<dbReference type="Gene3D" id="3.20.20.70">
    <property type="entry name" value="Aldolase class I"/>
    <property type="match status" value="1"/>
</dbReference>
<evidence type="ECO:0000313" key="9">
    <source>
        <dbReference type="EMBL" id="EQD64347.1"/>
    </source>
</evidence>
<keyword evidence="7" id="KW-0456">Lyase</keyword>
<evidence type="ECO:0000256" key="3">
    <source>
        <dbReference type="ARBA" id="ARBA00012043"/>
    </source>
</evidence>
<dbReference type="SUPFAM" id="SSF51366">
    <property type="entry name" value="Ribulose-phoshate binding barrel"/>
    <property type="match status" value="1"/>
</dbReference>
<feature type="non-terminal residue" evidence="9">
    <location>
        <position position="106"/>
    </location>
</feature>
<sequence length="106" mass="11449">MSAHERISAAIRTASAGGDPALVAYLTAGFPSRERFRTDLRRIAGAADVVEIGVPFTDPMADGVTIQRSSRAALEQGVSLRWILTELDAIRPRLATPLLLMSYLNP</sequence>
<dbReference type="EMBL" id="AUZX01006338">
    <property type="protein sequence ID" value="EQD64347.1"/>
    <property type="molecule type" value="Genomic_DNA"/>
</dbReference>
<organism evidence="9">
    <name type="scientific">mine drainage metagenome</name>
    <dbReference type="NCBI Taxonomy" id="410659"/>
    <lineage>
        <taxon>unclassified sequences</taxon>
        <taxon>metagenomes</taxon>
        <taxon>ecological metagenomes</taxon>
    </lineage>
</organism>
<dbReference type="InterPro" id="IPR018204">
    <property type="entry name" value="Trp_synthase_alpha_AS"/>
</dbReference>
<protein>
    <recommendedName>
        <fullName evidence="3">tryptophan synthase</fullName>
        <ecNumber evidence="3">4.2.1.20</ecNumber>
    </recommendedName>
</protein>
<comment type="subunit">
    <text evidence="2">Tetramer of two alpha and two beta chains.</text>
</comment>
<dbReference type="PANTHER" id="PTHR43406:SF1">
    <property type="entry name" value="TRYPTOPHAN SYNTHASE ALPHA CHAIN, CHLOROPLASTIC"/>
    <property type="match status" value="1"/>
</dbReference>
<keyword evidence="5" id="KW-0822">Tryptophan biosynthesis</keyword>
<comment type="catalytic activity">
    <reaction evidence="8">
        <text>(1S,2R)-1-C-(indol-3-yl)glycerol 3-phosphate + L-serine = D-glyceraldehyde 3-phosphate + L-tryptophan + H2O</text>
        <dbReference type="Rhea" id="RHEA:10532"/>
        <dbReference type="ChEBI" id="CHEBI:15377"/>
        <dbReference type="ChEBI" id="CHEBI:33384"/>
        <dbReference type="ChEBI" id="CHEBI:57912"/>
        <dbReference type="ChEBI" id="CHEBI:58866"/>
        <dbReference type="ChEBI" id="CHEBI:59776"/>
        <dbReference type="EC" id="4.2.1.20"/>
    </reaction>
</comment>